<dbReference type="GO" id="GO:0160147">
    <property type="term" value="F:tRNA pseudouridine(38-40) synthase activity"/>
    <property type="evidence" value="ECO:0007669"/>
    <property type="project" value="UniProtKB-EC"/>
</dbReference>
<evidence type="ECO:0000256" key="5">
    <source>
        <dbReference type="PIRSR" id="PIRSR001430-1"/>
    </source>
</evidence>
<feature type="domain" description="Pseudouridine synthase I TruA alpha/beta" evidence="8">
    <location>
        <begin position="127"/>
        <end position="225"/>
    </location>
</feature>
<comment type="catalytic activity">
    <reaction evidence="4 7">
        <text>uridine(38/39/40) in tRNA = pseudouridine(38/39/40) in tRNA</text>
        <dbReference type="Rhea" id="RHEA:22376"/>
        <dbReference type="Rhea" id="RHEA-COMP:10085"/>
        <dbReference type="Rhea" id="RHEA-COMP:10087"/>
        <dbReference type="ChEBI" id="CHEBI:65314"/>
        <dbReference type="ChEBI" id="CHEBI:65315"/>
        <dbReference type="EC" id="5.4.99.12"/>
    </reaction>
</comment>
<feature type="active site" description="Nucleophile" evidence="4 5">
    <location>
        <position position="56"/>
    </location>
</feature>
<evidence type="ECO:0000256" key="6">
    <source>
        <dbReference type="PIRSR" id="PIRSR001430-2"/>
    </source>
</evidence>
<keyword evidence="2 4" id="KW-0819">tRNA processing</keyword>
<comment type="caution">
    <text evidence="4">Lacks conserved residue(s) required for the propagation of feature annotation.</text>
</comment>
<organism evidence="9 10">
    <name type="scientific">Methanobacterium alkalithermotolerans</name>
    <dbReference type="NCBI Taxonomy" id="2731220"/>
    <lineage>
        <taxon>Archaea</taxon>
        <taxon>Methanobacteriati</taxon>
        <taxon>Methanobacteriota</taxon>
        <taxon>Methanomada group</taxon>
        <taxon>Methanobacteria</taxon>
        <taxon>Methanobacteriales</taxon>
        <taxon>Methanobacteriaceae</taxon>
        <taxon>Methanobacterium</taxon>
    </lineage>
</organism>
<dbReference type="HAMAP" id="MF_00171">
    <property type="entry name" value="TruA"/>
    <property type="match status" value="1"/>
</dbReference>
<dbReference type="Gene3D" id="3.30.70.580">
    <property type="entry name" value="Pseudouridine synthase I, catalytic domain, N-terminal subdomain"/>
    <property type="match status" value="1"/>
</dbReference>
<dbReference type="PANTHER" id="PTHR11142:SF0">
    <property type="entry name" value="TRNA PSEUDOURIDINE SYNTHASE-LIKE 1"/>
    <property type="match status" value="1"/>
</dbReference>
<evidence type="ECO:0000256" key="7">
    <source>
        <dbReference type="RuleBase" id="RU003792"/>
    </source>
</evidence>
<dbReference type="OrthoDB" id="25720at2157"/>
<dbReference type="Proteomes" id="UP000681041">
    <property type="component" value="Chromosome"/>
</dbReference>
<comment type="similarity">
    <text evidence="1 4 7">Belongs to the tRNA pseudouridine synthase TruA family.</text>
</comment>
<feature type="binding site" evidence="4 6">
    <location>
        <position position="109"/>
    </location>
    <ligand>
        <name>substrate</name>
    </ligand>
</feature>
<feature type="domain" description="Pseudouridine synthase I TruA alpha/beta" evidence="8">
    <location>
        <begin position="8"/>
        <end position="86"/>
    </location>
</feature>
<dbReference type="InterPro" id="IPR020095">
    <property type="entry name" value="PsdUridine_synth_TruA_C"/>
</dbReference>
<sequence length="272" mass="31304">MRKVALKVAYIGSNFSGFQRQADVPTVEGEIIKALQEIELIESPDASGFSIAGRTDKGVHAMGNVVAFRSEKEIRINQINKALPSEVQFIAKAPVHFGFRPRYALRRYYRYIMVDFEGLDITKMQIASEYMVGTHNFLNFSKRSERNPIRTVESINISKNGQTIIVDVVGQSFLWKMVRKMIMVLYQCGKGEIDPERIPEYLNPHYSPGLKPMSSSGLILMDVEYKNLKFRYDKYAVDLFISTLKEEFEKTFNQAMVEQSMLQNMIELQEKK</sequence>
<dbReference type="SUPFAM" id="SSF55120">
    <property type="entry name" value="Pseudouridine synthase"/>
    <property type="match status" value="1"/>
</dbReference>
<evidence type="ECO:0000313" key="9">
    <source>
        <dbReference type="EMBL" id="QUH22904.1"/>
    </source>
</evidence>
<dbReference type="Gene3D" id="3.30.70.660">
    <property type="entry name" value="Pseudouridine synthase I, catalytic domain, C-terminal subdomain"/>
    <property type="match status" value="1"/>
</dbReference>
<dbReference type="AlphaFoldDB" id="A0A8T8K3B8"/>
<dbReference type="EC" id="5.4.99.12" evidence="4"/>
<dbReference type="InterPro" id="IPR020103">
    <property type="entry name" value="PsdUridine_synth_cat_dom_sf"/>
</dbReference>
<keyword evidence="3 4" id="KW-0413">Isomerase</keyword>
<dbReference type="InterPro" id="IPR020094">
    <property type="entry name" value="TruA/RsuA/RluB/E/F_N"/>
</dbReference>
<evidence type="ECO:0000259" key="8">
    <source>
        <dbReference type="Pfam" id="PF01416"/>
    </source>
</evidence>
<gene>
    <name evidence="4 9" type="primary">truA</name>
    <name evidence="9" type="ORF">HYG87_03525</name>
</gene>
<dbReference type="GeneID" id="64819804"/>
<dbReference type="EMBL" id="CP058560">
    <property type="protein sequence ID" value="QUH22904.1"/>
    <property type="molecule type" value="Genomic_DNA"/>
</dbReference>
<dbReference type="Pfam" id="PF01416">
    <property type="entry name" value="PseudoU_synth_1"/>
    <property type="match status" value="2"/>
</dbReference>
<reference evidence="9" key="1">
    <citation type="submission" date="2020-07" db="EMBL/GenBank/DDBJ databases">
        <title>Methanobacterium. sp. MethCan genome.</title>
        <authorList>
            <person name="Postec A."/>
            <person name="Quemeneur M."/>
        </authorList>
    </citation>
    <scope>NUCLEOTIDE SEQUENCE</scope>
    <source>
        <strain evidence="9">MethCAN</strain>
    </source>
</reference>
<evidence type="ECO:0000256" key="4">
    <source>
        <dbReference type="HAMAP-Rule" id="MF_00171"/>
    </source>
</evidence>
<dbReference type="InterPro" id="IPR020097">
    <property type="entry name" value="PsdUridine_synth_TruA_a/b_dom"/>
</dbReference>
<evidence type="ECO:0000256" key="1">
    <source>
        <dbReference type="ARBA" id="ARBA00009375"/>
    </source>
</evidence>
<protein>
    <recommendedName>
        <fullName evidence="4">tRNA pseudouridine synthase A</fullName>
        <ecNumber evidence="4">5.4.99.12</ecNumber>
    </recommendedName>
    <alternativeName>
        <fullName evidence="4">tRNA pseudouridine(38-40) synthase</fullName>
    </alternativeName>
    <alternativeName>
        <fullName evidence="4">tRNA pseudouridylate synthase I</fullName>
    </alternativeName>
    <alternativeName>
        <fullName evidence="4">tRNA-uridine isomerase I</fullName>
    </alternativeName>
</protein>
<dbReference type="InterPro" id="IPR001406">
    <property type="entry name" value="PsdUridine_synth_TruA"/>
</dbReference>
<name>A0A8T8K3B8_9EURY</name>
<dbReference type="GO" id="GO:0003723">
    <property type="term" value="F:RNA binding"/>
    <property type="evidence" value="ECO:0007669"/>
    <property type="project" value="InterPro"/>
</dbReference>
<dbReference type="PANTHER" id="PTHR11142">
    <property type="entry name" value="PSEUDOURIDYLATE SYNTHASE"/>
    <property type="match status" value="1"/>
</dbReference>
<comment type="function">
    <text evidence="4">Formation of pseudouridine at positions 38, 39 and 40 in the anticodon stem and loop of transfer RNAs.</text>
</comment>
<evidence type="ECO:0000313" key="10">
    <source>
        <dbReference type="Proteomes" id="UP000681041"/>
    </source>
</evidence>
<dbReference type="GO" id="GO:0031119">
    <property type="term" value="P:tRNA pseudouridine synthesis"/>
    <property type="evidence" value="ECO:0007669"/>
    <property type="project" value="UniProtKB-UniRule"/>
</dbReference>
<dbReference type="KEGG" id="meme:HYG87_03525"/>
<dbReference type="NCBIfam" id="TIGR00071">
    <property type="entry name" value="hisT_truA"/>
    <property type="match status" value="1"/>
</dbReference>
<dbReference type="RefSeq" id="WP_211533850.1">
    <property type="nucleotide sequence ID" value="NZ_CP058560.1"/>
</dbReference>
<keyword evidence="10" id="KW-1185">Reference proteome</keyword>
<evidence type="ECO:0000256" key="3">
    <source>
        <dbReference type="ARBA" id="ARBA00023235"/>
    </source>
</evidence>
<proteinExistence type="inferred from homology"/>
<accession>A0A8T8K3B8</accession>
<dbReference type="PIRSF" id="PIRSF001430">
    <property type="entry name" value="tRNA_psdUrid_synth"/>
    <property type="match status" value="1"/>
</dbReference>
<evidence type="ECO:0000256" key="2">
    <source>
        <dbReference type="ARBA" id="ARBA00022694"/>
    </source>
</evidence>